<dbReference type="Proteomes" id="UP001216595">
    <property type="component" value="Unassembled WGS sequence"/>
</dbReference>
<name>A0ABT5IEX6_9CAUL</name>
<accession>A0ABT5IEX6</accession>
<keyword evidence="2" id="KW-1185">Reference proteome</keyword>
<dbReference type="EMBL" id="JAQQKW010000005">
    <property type="protein sequence ID" value="MDC7694747.1"/>
    <property type="molecule type" value="Genomic_DNA"/>
</dbReference>
<evidence type="ECO:0000313" key="1">
    <source>
        <dbReference type="EMBL" id="MDC7694747.1"/>
    </source>
</evidence>
<comment type="caution">
    <text evidence="1">The sequence shown here is derived from an EMBL/GenBank/DDBJ whole genome shotgun (WGS) entry which is preliminary data.</text>
</comment>
<evidence type="ECO:0000313" key="2">
    <source>
        <dbReference type="Proteomes" id="UP001216595"/>
    </source>
</evidence>
<dbReference type="RefSeq" id="WP_272741451.1">
    <property type="nucleotide sequence ID" value="NZ_JAQQKW010000005.1"/>
</dbReference>
<reference evidence="1 2" key="1">
    <citation type="submission" date="2023-01" db="EMBL/GenBank/DDBJ databases">
        <title>Novel species of the genus Asticcacaulis isolated from rivers.</title>
        <authorList>
            <person name="Lu H."/>
        </authorList>
    </citation>
    <scope>NUCLEOTIDE SEQUENCE [LARGE SCALE GENOMIC DNA]</scope>
    <source>
        <strain evidence="1 2">DXS10W</strain>
    </source>
</reference>
<proteinExistence type="predicted"/>
<evidence type="ECO:0008006" key="3">
    <source>
        <dbReference type="Google" id="ProtNLM"/>
    </source>
</evidence>
<gene>
    <name evidence="1" type="ORF">PQU94_10680</name>
</gene>
<sequence>MRGRVFTAEPPERSQVQAYRQRGAYTDAYYLDLTFRVTLNDYIEAFYTTPLFKCERLVLALLVAKPSTDSQARALACRESLRFAAWTVEAREPDQILMCDFLSKTRSWLSCQALPSGTRLWFGSVVVPERISPDGKAWLGFGFHALLGFHKIYSKALLSAAGQRLRSRA</sequence>
<organism evidence="1 2">
    <name type="scientific">Asticcacaulis currens</name>
    <dbReference type="NCBI Taxonomy" id="2984210"/>
    <lineage>
        <taxon>Bacteria</taxon>
        <taxon>Pseudomonadati</taxon>
        <taxon>Pseudomonadota</taxon>
        <taxon>Alphaproteobacteria</taxon>
        <taxon>Caulobacterales</taxon>
        <taxon>Caulobacteraceae</taxon>
        <taxon>Asticcacaulis</taxon>
    </lineage>
</organism>
<protein>
    <recommendedName>
        <fullName evidence="3">DUF2867 domain-containing protein</fullName>
    </recommendedName>
</protein>